<dbReference type="InterPro" id="IPR049978">
    <property type="entry name" value="SCO6880-like"/>
</dbReference>
<evidence type="ECO:0008006" key="4">
    <source>
        <dbReference type="Google" id="ProtNLM"/>
    </source>
</evidence>
<reference evidence="2 3" key="1">
    <citation type="submission" date="2019-05" db="EMBL/GenBank/DDBJ databases">
        <title>Kocuria coralli sp. nov., a novel actinobacterium isolated from coral reef seawater.</title>
        <authorList>
            <person name="Li J."/>
        </authorList>
    </citation>
    <scope>NUCLEOTIDE SEQUENCE [LARGE SCALE GENOMIC DNA]</scope>
    <source>
        <strain evidence="2 3">SCSIO 13007</strain>
    </source>
</reference>
<keyword evidence="3" id="KW-1185">Reference proteome</keyword>
<keyword evidence="1" id="KW-1133">Transmembrane helix</keyword>
<keyword evidence="1" id="KW-0472">Membrane</keyword>
<dbReference type="RefSeq" id="WP_158034251.1">
    <property type="nucleotide sequence ID" value="NZ_ML708620.1"/>
</dbReference>
<protein>
    <recommendedName>
        <fullName evidence="4">PrgI family protein</fullName>
    </recommendedName>
</protein>
<evidence type="ECO:0000313" key="3">
    <source>
        <dbReference type="Proteomes" id="UP000325957"/>
    </source>
</evidence>
<dbReference type="Proteomes" id="UP000325957">
    <property type="component" value="Unassembled WGS sequence"/>
</dbReference>
<organism evidence="2 3">
    <name type="scientific">Kocuria coralli</name>
    <dbReference type="NCBI Taxonomy" id="1461025"/>
    <lineage>
        <taxon>Bacteria</taxon>
        <taxon>Bacillati</taxon>
        <taxon>Actinomycetota</taxon>
        <taxon>Actinomycetes</taxon>
        <taxon>Micrococcales</taxon>
        <taxon>Micrococcaceae</taxon>
        <taxon>Kocuria</taxon>
    </lineage>
</organism>
<comment type="caution">
    <text evidence="2">The sequence shown here is derived from an EMBL/GenBank/DDBJ whole genome shotgun (WGS) entry which is preliminary data.</text>
</comment>
<proteinExistence type="predicted"/>
<feature type="transmembrane region" description="Helical" evidence="1">
    <location>
        <begin position="24"/>
        <end position="46"/>
    </location>
</feature>
<dbReference type="NCBIfam" id="NF042935">
    <property type="entry name" value="SCO6880_fam"/>
    <property type="match status" value="1"/>
</dbReference>
<dbReference type="OrthoDB" id="3859571at2"/>
<evidence type="ECO:0000313" key="2">
    <source>
        <dbReference type="EMBL" id="KAA9393839.1"/>
    </source>
</evidence>
<sequence>MSTTSSTKDAVVGAPFPRKAKKGAVLWMPWSQTVLVAVFAMLGVLAVVRGHLGLWVLSWIVMIAVAVPIDNMPGYAKVWIFLIGLWRSARGQSEGVARPATAEEIAADREAEAAAVAAGVEPPARLRLSGEAGEIRLFTMASGQCMVWDPVHRNATVIARVHGTGFTMAEPEDQADVLDSWAAAINALADHTGVVAVQASDVMTVLSAAQVREAYIRQVEESEIASGAALSPMLHEDILQTLSGDRAQTHNEGLVSITVHQGLVKEDVKEHGGGVAGLMELMEAEMTEFERLLSEASVTVTSWLTTDALALVIRTAFSPFEANDLATGMVKVSAATAGPMAAKASWDKIRCEGTWHRVMRVDLPTRTVKAGFMRRLNEAGDFPHVVTQTFHSEGIAAGLARAEAENRDDLSADQMRAWAGRVKGLEEQAMSNEIVDHGDHALAGYGDVKFLTMVVVSAESEDELELNTKQMISGARRAGCEVRTFYGQQWPAFLAAALPFGRGLQDRR</sequence>
<accession>A0A5J5KVX9</accession>
<evidence type="ECO:0000256" key="1">
    <source>
        <dbReference type="SAM" id="Phobius"/>
    </source>
</evidence>
<name>A0A5J5KVX9_9MICC</name>
<dbReference type="AlphaFoldDB" id="A0A5J5KVX9"/>
<gene>
    <name evidence="2" type="ORF">FCK90_10525</name>
</gene>
<keyword evidence="1" id="KW-0812">Transmembrane</keyword>
<feature type="transmembrane region" description="Helical" evidence="1">
    <location>
        <begin position="52"/>
        <end position="69"/>
    </location>
</feature>
<dbReference type="EMBL" id="SZWF01000014">
    <property type="protein sequence ID" value="KAA9393839.1"/>
    <property type="molecule type" value="Genomic_DNA"/>
</dbReference>